<dbReference type="PROSITE" id="PS51034">
    <property type="entry name" value="ZP_2"/>
    <property type="match status" value="1"/>
</dbReference>
<proteinExistence type="predicted"/>
<keyword evidence="5" id="KW-1185">Reference proteome</keyword>
<feature type="transmembrane region" description="Helical" evidence="2">
    <location>
        <begin position="540"/>
        <end position="561"/>
    </location>
</feature>
<protein>
    <submittedName>
        <fullName evidence="6">ZP domain-containing protein</fullName>
    </submittedName>
</protein>
<evidence type="ECO:0000313" key="6">
    <source>
        <dbReference type="WBParaSite" id="Gr19_v10_g14925.t2"/>
    </source>
</evidence>
<evidence type="ECO:0000256" key="2">
    <source>
        <dbReference type="SAM" id="Phobius"/>
    </source>
</evidence>
<dbReference type="Proteomes" id="UP000887572">
    <property type="component" value="Unplaced"/>
</dbReference>
<feature type="compositionally biased region" description="Low complexity" evidence="1">
    <location>
        <begin position="467"/>
        <end position="491"/>
    </location>
</feature>
<name>A0A914H957_GLORO</name>
<feature type="region of interest" description="Disordered" evidence="1">
    <location>
        <begin position="464"/>
        <end position="498"/>
    </location>
</feature>
<evidence type="ECO:0000256" key="1">
    <source>
        <dbReference type="SAM" id="MobiDB-lite"/>
    </source>
</evidence>
<feature type="domain" description="ZP" evidence="4">
    <location>
        <begin position="38"/>
        <end position="332"/>
    </location>
</feature>
<feature type="compositionally biased region" description="Low complexity" evidence="1">
    <location>
        <begin position="748"/>
        <end position="768"/>
    </location>
</feature>
<feature type="compositionally biased region" description="Polar residues" evidence="1">
    <location>
        <begin position="843"/>
        <end position="859"/>
    </location>
</feature>
<evidence type="ECO:0000313" key="5">
    <source>
        <dbReference type="Proteomes" id="UP000887572"/>
    </source>
</evidence>
<keyword evidence="2" id="KW-0812">Transmembrane</keyword>
<dbReference type="PANTHER" id="PTHR46560:SF12">
    <property type="entry name" value="ZP DOMAIN-CONTAINING PROTEIN"/>
    <property type="match status" value="1"/>
</dbReference>
<accession>A0A914H957</accession>
<evidence type="ECO:0000256" key="3">
    <source>
        <dbReference type="SAM" id="SignalP"/>
    </source>
</evidence>
<keyword evidence="3" id="KW-0732">Signal</keyword>
<keyword evidence="2" id="KW-1133">Transmembrane helix</keyword>
<feature type="compositionally biased region" description="Acidic residues" evidence="1">
    <location>
        <begin position="368"/>
        <end position="379"/>
    </location>
</feature>
<dbReference type="InterPro" id="IPR001507">
    <property type="entry name" value="ZP_dom"/>
</dbReference>
<dbReference type="SMART" id="SM00241">
    <property type="entry name" value="ZP"/>
    <property type="match status" value="1"/>
</dbReference>
<dbReference type="PANTHER" id="PTHR46560">
    <property type="entry name" value="CYPHER, ISOFORM B"/>
    <property type="match status" value="1"/>
</dbReference>
<feature type="signal peptide" evidence="3">
    <location>
        <begin position="1"/>
        <end position="23"/>
    </location>
</feature>
<dbReference type="AlphaFoldDB" id="A0A914H957"/>
<feature type="compositionally biased region" description="Low complexity" evidence="1">
    <location>
        <begin position="860"/>
        <end position="875"/>
    </location>
</feature>
<feature type="compositionally biased region" description="Acidic residues" evidence="1">
    <location>
        <begin position="389"/>
        <end position="399"/>
    </location>
</feature>
<feature type="region of interest" description="Disordered" evidence="1">
    <location>
        <begin position="366"/>
        <end position="421"/>
    </location>
</feature>
<organism evidence="5 6">
    <name type="scientific">Globodera rostochiensis</name>
    <name type="common">Golden nematode worm</name>
    <name type="synonym">Heterodera rostochiensis</name>
    <dbReference type="NCBI Taxonomy" id="31243"/>
    <lineage>
        <taxon>Eukaryota</taxon>
        <taxon>Metazoa</taxon>
        <taxon>Ecdysozoa</taxon>
        <taxon>Nematoda</taxon>
        <taxon>Chromadorea</taxon>
        <taxon>Rhabditida</taxon>
        <taxon>Tylenchina</taxon>
        <taxon>Tylenchomorpha</taxon>
        <taxon>Tylenchoidea</taxon>
        <taxon>Heteroderidae</taxon>
        <taxon>Heteroderinae</taxon>
        <taxon>Globodera</taxon>
    </lineage>
</organism>
<reference evidence="6" key="1">
    <citation type="submission" date="2022-11" db="UniProtKB">
        <authorList>
            <consortium name="WormBaseParasite"/>
        </authorList>
    </citation>
    <scope>IDENTIFICATION</scope>
</reference>
<sequence>MSSNSIFLKILLILPFIFQSTFLFGQKSQAFEAKVDWTCAPDFIQVLVHTRHPFHGIIHPSGFHSEKPSSCAIQGNGTLTTRLQIALNGNDNAWDDCGLQMDPDTSTLWTLLEVHEHALVMLSQDRTVNISCTGWSQSQKGSRSADDDDDDQQQREFRLAIISSADDSDGRPVNVVFLGTEYNLAVQTAAQPVALGGSIFVHSCSAMSSDKQTKLQLIDSDGCSMDHRLITDFVQPNRMVISSSSTPPLIFPSSQKLLSQNRSTIHQKQQQARNTVATAKIAQMFRFNTQSDHLRLSSSGSVIHFECTVEKCEGDGRMPTALAPCPKMNCDRKRTIANQQQPETTEHGGDVPAEELELVTQLLRAQQEEEAPEFDEDVDGSGAQTPAEVPDEAEEDRENEAEPERQKNGSTVSGEVKQQKLQLVQRRQKQLQVVRNVVHVFESRRNGKYGTILDVPTDAIDVETTMSSSSSSSSITVSNAPQQPAATLPAASDRTPYRTTDSTEFVISSTNPTMSMPPNFTSSSSSTLQNCVSMEQLTRLYMLGMALCALFLLGCICNLFMCCLSRRRTATGAVGLPSPFRTKRGRRQQQKGGQSSHTTLTSSLYGSAGNVVKNGNSKSAQHQVGFWISEDGQQRNGGTTNGGGTIEYAPMVSSFYEGVPNVTDASSILPPQRRLSVHSYASVKHRGNSQLLCKMPMPTPMNNGTTAVQHQHLNQQLSMSPSSYSPSTTTSSSTSGGPAGSVHHDNINNNTNQLLQHNQQNHGGQPQQQHPPLPTHSMVHTRSTFHPEQQPSLSIASSVRSSTTLDGVGGGGGGPSCSQSTVDDDDAAENVGGRTPRPGVEFSTVQQHQQYNNNNGMKMSTSTFGRPTTTSTPATKTMIMNNNHLNESFSIL</sequence>
<evidence type="ECO:0000259" key="4">
    <source>
        <dbReference type="PROSITE" id="PS51034"/>
    </source>
</evidence>
<feature type="region of interest" description="Disordered" evidence="1">
    <location>
        <begin position="716"/>
        <end position="875"/>
    </location>
</feature>
<keyword evidence="2" id="KW-0472">Membrane</keyword>
<feature type="chain" id="PRO_5036965311" evidence="3">
    <location>
        <begin position="24"/>
        <end position="892"/>
    </location>
</feature>
<dbReference type="WBParaSite" id="Gr19_v10_g14925.t2">
    <property type="protein sequence ID" value="Gr19_v10_g14925.t2"/>
    <property type="gene ID" value="Gr19_v10_g14925"/>
</dbReference>
<feature type="compositionally biased region" description="Low complexity" evidence="1">
    <location>
        <begin position="718"/>
        <end position="736"/>
    </location>
</feature>
<feature type="region of interest" description="Disordered" evidence="1">
    <location>
        <begin position="574"/>
        <end position="602"/>
    </location>
</feature>
<feature type="compositionally biased region" description="Polar residues" evidence="1">
    <location>
        <begin position="778"/>
        <end position="805"/>
    </location>
</feature>